<keyword evidence="2" id="KW-0732">Signal</keyword>
<protein>
    <recommendedName>
        <fullName evidence="5">WG repeat-containing protein</fullName>
    </recommendedName>
</protein>
<feature type="coiled-coil region" evidence="1">
    <location>
        <begin position="114"/>
        <end position="141"/>
    </location>
</feature>
<sequence>MKKIILILITACSFSFVQSQNLDQATVNKIRVKLIGAEKLYEQGKYYETLEKTREIEAISKGMKSAKIQNLKVKAYLGLEEFHQSKKELDKLYNMNPNDEIIEDIASYESKIDSELAKERVRQERERLAEVKRKEDAEKERVANKVAEGEFNVWYKNKYGDSNINTVYSKLDRFGNKKLGVVNSSFETLIDFKYDRINKLENNINITEITDGSKLKKGLLDIERGVEIVSSKYKRIKYFEEGTAEVENFYRKYTLIDMKGRELVDGYKYSLKFNSLGYSEYWNSSGNNGVINKRGKIIVKPNEYYRVKLHDEGYISVGVQDEKVVSYAKKRDGTDYGLLDMKGNIVIPIKCWGCDFTFENGQIMAERNAGSYKGTIDYRYAIYSRTGSLIKSWSSSK</sequence>
<name>A0ABP9F213_9FLAO</name>
<feature type="chain" id="PRO_5046848377" description="WG repeat-containing protein" evidence="2">
    <location>
        <begin position="20"/>
        <end position="397"/>
    </location>
</feature>
<reference evidence="4" key="1">
    <citation type="journal article" date="2019" name="Int. J. Syst. Evol. Microbiol.">
        <title>The Global Catalogue of Microorganisms (GCM) 10K type strain sequencing project: providing services to taxonomists for standard genome sequencing and annotation.</title>
        <authorList>
            <consortium name="The Broad Institute Genomics Platform"/>
            <consortium name="The Broad Institute Genome Sequencing Center for Infectious Disease"/>
            <person name="Wu L."/>
            <person name="Ma J."/>
        </authorList>
    </citation>
    <scope>NUCLEOTIDE SEQUENCE [LARGE SCALE GENOMIC DNA]</scope>
    <source>
        <strain evidence="4">JCM 18274</strain>
    </source>
</reference>
<organism evidence="3 4">
    <name type="scientific">Flaviramulus aquimarinus</name>
    <dbReference type="NCBI Taxonomy" id="1170456"/>
    <lineage>
        <taxon>Bacteria</taxon>
        <taxon>Pseudomonadati</taxon>
        <taxon>Bacteroidota</taxon>
        <taxon>Flavobacteriia</taxon>
        <taxon>Flavobacteriales</taxon>
        <taxon>Flavobacteriaceae</taxon>
        <taxon>Flaviramulus</taxon>
    </lineage>
</organism>
<evidence type="ECO:0000313" key="4">
    <source>
        <dbReference type="Proteomes" id="UP001500433"/>
    </source>
</evidence>
<comment type="caution">
    <text evidence="3">The sequence shown here is derived from an EMBL/GenBank/DDBJ whole genome shotgun (WGS) entry which is preliminary data.</text>
</comment>
<proteinExistence type="predicted"/>
<accession>A0ABP9F213</accession>
<dbReference type="Proteomes" id="UP001500433">
    <property type="component" value="Unassembled WGS sequence"/>
</dbReference>
<dbReference type="EMBL" id="BAABJH010000001">
    <property type="protein sequence ID" value="GAA4892531.1"/>
    <property type="molecule type" value="Genomic_DNA"/>
</dbReference>
<dbReference type="PANTHER" id="PTHR37841:SF1">
    <property type="entry name" value="DUF3298 DOMAIN-CONTAINING PROTEIN"/>
    <property type="match status" value="1"/>
</dbReference>
<gene>
    <name evidence="3" type="ORF">GCM10023311_16280</name>
</gene>
<feature type="signal peptide" evidence="2">
    <location>
        <begin position="1"/>
        <end position="19"/>
    </location>
</feature>
<evidence type="ECO:0008006" key="5">
    <source>
        <dbReference type="Google" id="ProtNLM"/>
    </source>
</evidence>
<dbReference type="RefSeq" id="WP_345273625.1">
    <property type="nucleotide sequence ID" value="NZ_BAABJH010000001.1"/>
</dbReference>
<keyword evidence="1" id="KW-0175">Coiled coil</keyword>
<evidence type="ECO:0000313" key="3">
    <source>
        <dbReference type="EMBL" id="GAA4892531.1"/>
    </source>
</evidence>
<dbReference type="PANTHER" id="PTHR37841">
    <property type="entry name" value="GLR2918 PROTEIN"/>
    <property type="match status" value="1"/>
</dbReference>
<evidence type="ECO:0000256" key="1">
    <source>
        <dbReference type="SAM" id="Coils"/>
    </source>
</evidence>
<keyword evidence="4" id="KW-1185">Reference proteome</keyword>
<evidence type="ECO:0000256" key="2">
    <source>
        <dbReference type="SAM" id="SignalP"/>
    </source>
</evidence>